<dbReference type="GO" id="GO:0030091">
    <property type="term" value="P:protein repair"/>
    <property type="evidence" value="ECO:0007669"/>
    <property type="project" value="InterPro"/>
</dbReference>
<dbReference type="PANTHER" id="PTHR10173">
    <property type="entry name" value="METHIONINE SULFOXIDE REDUCTASE"/>
    <property type="match status" value="1"/>
</dbReference>
<dbReference type="EC" id="1.8.4.12" evidence="3"/>
<dbReference type="SUPFAM" id="SSF51316">
    <property type="entry name" value="Mss4-like"/>
    <property type="match status" value="1"/>
</dbReference>
<comment type="similarity">
    <text evidence="2">Belongs to the MsrB Met sulfoxide reductase family.</text>
</comment>
<comment type="catalytic activity">
    <reaction evidence="7">
        <text>L-methionyl-[protein] + [thioredoxin]-disulfide + H2O = L-methionyl-(R)-S-oxide-[protein] + [thioredoxin]-dithiol</text>
        <dbReference type="Rhea" id="RHEA:24164"/>
        <dbReference type="Rhea" id="RHEA-COMP:10698"/>
        <dbReference type="Rhea" id="RHEA-COMP:10700"/>
        <dbReference type="Rhea" id="RHEA-COMP:12313"/>
        <dbReference type="Rhea" id="RHEA-COMP:12314"/>
        <dbReference type="ChEBI" id="CHEBI:15377"/>
        <dbReference type="ChEBI" id="CHEBI:16044"/>
        <dbReference type="ChEBI" id="CHEBI:29950"/>
        <dbReference type="ChEBI" id="CHEBI:45764"/>
        <dbReference type="ChEBI" id="CHEBI:50058"/>
        <dbReference type="EC" id="1.8.4.12"/>
    </reaction>
</comment>
<evidence type="ECO:0000313" key="10">
    <source>
        <dbReference type="Proteomes" id="UP000176504"/>
    </source>
</evidence>
<evidence type="ECO:0000256" key="7">
    <source>
        <dbReference type="ARBA" id="ARBA00048488"/>
    </source>
</evidence>
<comment type="cofactor">
    <cofactor evidence="1">
        <name>Zn(2+)</name>
        <dbReference type="ChEBI" id="CHEBI:29105"/>
    </cofactor>
</comment>
<comment type="caution">
    <text evidence="9">The sequence shown here is derived from an EMBL/GenBank/DDBJ whole genome shotgun (WGS) entry which is preliminary data.</text>
</comment>
<feature type="domain" description="MsrB" evidence="8">
    <location>
        <begin position="9"/>
        <end position="132"/>
    </location>
</feature>
<proteinExistence type="inferred from homology"/>
<accession>A0A1F4VGL4</accession>
<dbReference type="InterPro" id="IPR028427">
    <property type="entry name" value="Met_Sox_Rdtase_MsrB"/>
</dbReference>
<organism evidence="9 10">
    <name type="scientific">candidate division WWE3 bacterium RIFCSPLOWO2_01_FULL_41_18</name>
    <dbReference type="NCBI Taxonomy" id="1802625"/>
    <lineage>
        <taxon>Bacteria</taxon>
        <taxon>Katanobacteria</taxon>
    </lineage>
</organism>
<keyword evidence="5" id="KW-0862">Zinc</keyword>
<reference evidence="9 10" key="1">
    <citation type="journal article" date="2016" name="Nat. Commun.">
        <title>Thousands of microbial genomes shed light on interconnected biogeochemical processes in an aquifer system.</title>
        <authorList>
            <person name="Anantharaman K."/>
            <person name="Brown C.T."/>
            <person name="Hug L.A."/>
            <person name="Sharon I."/>
            <person name="Castelle C.J."/>
            <person name="Probst A.J."/>
            <person name="Thomas B.C."/>
            <person name="Singh A."/>
            <person name="Wilkins M.J."/>
            <person name="Karaoz U."/>
            <person name="Brodie E.L."/>
            <person name="Williams K.H."/>
            <person name="Hubbard S.S."/>
            <person name="Banfield J.F."/>
        </authorList>
    </citation>
    <scope>NUCLEOTIDE SEQUENCE [LARGE SCALE GENOMIC DNA]</scope>
</reference>
<dbReference type="GO" id="GO:0006979">
    <property type="term" value="P:response to oxidative stress"/>
    <property type="evidence" value="ECO:0007669"/>
    <property type="project" value="InterPro"/>
</dbReference>
<evidence type="ECO:0000313" key="9">
    <source>
        <dbReference type="EMBL" id="OGC55873.1"/>
    </source>
</evidence>
<evidence type="ECO:0000259" key="8">
    <source>
        <dbReference type="PROSITE" id="PS51790"/>
    </source>
</evidence>
<evidence type="ECO:0000256" key="1">
    <source>
        <dbReference type="ARBA" id="ARBA00001947"/>
    </source>
</evidence>
<dbReference type="EMBL" id="MEVI01000001">
    <property type="protein sequence ID" value="OGC55873.1"/>
    <property type="molecule type" value="Genomic_DNA"/>
</dbReference>
<sequence length="132" mass="14837">MDDMQNKSEEYWKEKLTPKQYKVMRLSATEPPFTGEYYATFDNGVYKCAGCGETLFSSDTKYDAGCGWPSFWNAIGDGKLELKDDNSFGMHRIEVLCSKCGGHLGHLFDDGPGDKGGKRYCINSTSLNFEKK</sequence>
<dbReference type="NCBIfam" id="TIGR00357">
    <property type="entry name" value="peptide-methionine (R)-S-oxide reductase MsrB"/>
    <property type="match status" value="1"/>
</dbReference>
<keyword evidence="6" id="KW-0560">Oxidoreductase</keyword>
<evidence type="ECO:0000256" key="3">
    <source>
        <dbReference type="ARBA" id="ARBA00012499"/>
    </source>
</evidence>
<dbReference type="FunFam" id="2.170.150.20:FF:000001">
    <property type="entry name" value="Peptide methionine sulfoxide reductase MsrB"/>
    <property type="match status" value="1"/>
</dbReference>
<dbReference type="AlphaFoldDB" id="A0A1F4VGL4"/>
<dbReference type="Proteomes" id="UP000176504">
    <property type="component" value="Unassembled WGS sequence"/>
</dbReference>
<dbReference type="GO" id="GO:0033743">
    <property type="term" value="F:peptide-methionine (R)-S-oxide reductase activity"/>
    <property type="evidence" value="ECO:0007669"/>
    <property type="project" value="UniProtKB-EC"/>
</dbReference>
<dbReference type="PANTHER" id="PTHR10173:SF52">
    <property type="entry name" value="METHIONINE-R-SULFOXIDE REDUCTASE B1"/>
    <property type="match status" value="1"/>
</dbReference>
<dbReference type="Gene3D" id="2.170.150.20">
    <property type="entry name" value="Peptide methionine sulfoxide reductase"/>
    <property type="match status" value="1"/>
</dbReference>
<dbReference type="GO" id="GO:0046872">
    <property type="term" value="F:metal ion binding"/>
    <property type="evidence" value="ECO:0007669"/>
    <property type="project" value="UniProtKB-KW"/>
</dbReference>
<gene>
    <name evidence="9" type="ORF">A3A78_02440</name>
</gene>
<dbReference type="InterPro" id="IPR002579">
    <property type="entry name" value="Met_Sox_Rdtase_MsrB_dom"/>
</dbReference>
<name>A0A1F4VGL4_UNCKA</name>
<dbReference type="PROSITE" id="PS51790">
    <property type="entry name" value="MSRB"/>
    <property type="match status" value="1"/>
</dbReference>
<dbReference type="Pfam" id="PF01641">
    <property type="entry name" value="SelR"/>
    <property type="match status" value="1"/>
</dbReference>
<evidence type="ECO:0000256" key="6">
    <source>
        <dbReference type="ARBA" id="ARBA00023002"/>
    </source>
</evidence>
<evidence type="ECO:0000256" key="2">
    <source>
        <dbReference type="ARBA" id="ARBA00007174"/>
    </source>
</evidence>
<evidence type="ECO:0000256" key="5">
    <source>
        <dbReference type="ARBA" id="ARBA00022833"/>
    </source>
</evidence>
<keyword evidence="4" id="KW-0479">Metal-binding</keyword>
<dbReference type="InterPro" id="IPR011057">
    <property type="entry name" value="Mss4-like_sf"/>
</dbReference>
<protein>
    <recommendedName>
        <fullName evidence="3">peptide-methionine (R)-S-oxide reductase</fullName>
        <ecNumber evidence="3">1.8.4.12</ecNumber>
    </recommendedName>
</protein>
<evidence type="ECO:0000256" key="4">
    <source>
        <dbReference type="ARBA" id="ARBA00022723"/>
    </source>
</evidence>
<dbReference type="GO" id="GO:0005737">
    <property type="term" value="C:cytoplasm"/>
    <property type="evidence" value="ECO:0007669"/>
    <property type="project" value="TreeGrafter"/>
</dbReference>